<name>A0AAV4NAI6_CAEEX</name>
<reference evidence="1 2" key="1">
    <citation type="submission" date="2021-06" db="EMBL/GenBank/DDBJ databases">
        <title>Caerostris extrusa draft genome.</title>
        <authorList>
            <person name="Kono N."/>
            <person name="Arakawa K."/>
        </authorList>
    </citation>
    <scope>NUCLEOTIDE SEQUENCE [LARGE SCALE GENOMIC DNA]</scope>
</reference>
<proteinExistence type="predicted"/>
<dbReference type="Proteomes" id="UP001054945">
    <property type="component" value="Unassembled WGS sequence"/>
</dbReference>
<dbReference type="EMBL" id="BPLR01020669">
    <property type="protein sequence ID" value="GIX81330.1"/>
    <property type="molecule type" value="Genomic_DNA"/>
</dbReference>
<organism evidence="1 2">
    <name type="scientific">Caerostris extrusa</name>
    <name type="common">Bark spider</name>
    <name type="synonym">Caerostris bankana</name>
    <dbReference type="NCBI Taxonomy" id="172846"/>
    <lineage>
        <taxon>Eukaryota</taxon>
        <taxon>Metazoa</taxon>
        <taxon>Ecdysozoa</taxon>
        <taxon>Arthropoda</taxon>
        <taxon>Chelicerata</taxon>
        <taxon>Arachnida</taxon>
        <taxon>Araneae</taxon>
        <taxon>Araneomorphae</taxon>
        <taxon>Entelegynae</taxon>
        <taxon>Araneoidea</taxon>
        <taxon>Araneidae</taxon>
        <taxon>Caerostris</taxon>
    </lineage>
</organism>
<dbReference type="AlphaFoldDB" id="A0AAV4NAI6"/>
<keyword evidence="2" id="KW-1185">Reference proteome</keyword>
<evidence type="ECO:0000313" key="1">
    <source>
        <dbReference type="EMBL" id="GIX81330.1"/>
    </source>
</evidence>
<accession>A0AAV4NAI6</accession>
<protein>
    <submittedName>
        <fullName evidence="1">Uncharacterized protein</fullName>
    </submittedName>
</protein>
<evidence type="ECO:0000313" key="2">
    <source>
        <dbReference type="Proteomes" id="UP001054945"/>
    </source>
</evidence>
<sequence>MEKSSMRMSGSKMVACFGRSLIADTRHFDVMKSSLTLNLYYNDCHCSNFLILNATFPPGKSWGLEELCSGSESVRVSG</sequence>
<comment type="caution">
    <text evidence="1">The sequence shown here is derived from an EMBL/GenBank/DDBJ whole genome shotgun (WGS) entry which is preliminary data.</text>
</comment>
<gene>
    <name evidence="1" type="ORF">CEXT_498741</name>
</gene>